<sequence>MVSPNVRAIQKSRSERHPALFLNQFEQAFPYAELRKADEKPVLSAADGGVEKLSGFGALCVIPSLLR</sequence>
<organism evidence="1 2">
    <name type="scientific">Acetobacter senegalensis</name>
    <dbReference type="NCBI Taxonomy" id="446692"/>
    <lineage>
        <taxon>Bacteria</taxon>
        <taxon>Pseudomonadati</taxon>
        <taxon>Pseudomonadota</taxon>
        <taxon>Alphaproteobacteria</taxon>
        <taxon>Acetobacterales</taxon>
        <taxon>Acetobacteraceae</taxon>
        <taxon>Acetobacter</taxon>
    </lineage>
</organism>
<name>A0A252EFX0_9PROT</name>
<reference evidence="1 2" key="1">
    <citation type="submission" date="2014-06" db="EMBL/GenBank/DDBJ databases">
        <authorList>
            <person name="Ju J."/>
            <person name="Zhang J."/>
        </authorList>
    </citation>
    <scope>NUCLEOTIDE SEQUENCE [LARGE SCALE GENOMIC DNA]</scope>
    <source>
        <strain evidence="1">DmL_050</strain>
    </source>
</reference>
<protein>
    <submittedName>
        <fullName evidence="1">Uncharacterized protein</fullName>
    </submittedName>
</protein>
<evidence type="ECO:0000313" key="2">
    <source>
        <dbReference type="Proteomes" id="UP000195072"/>
    </source>
</evidence>
<accession>A0A252EFX0</accession>
<comment type="caution">
    <text evidence="1">The sequence shown here is derived from an EMBL/GenBank/DDBJ whole genome shotgun (WGS) entry which is preliminary data.</text>
</comment>
<gene>
    <name evidence="1" type="ORF">HK16_19050</name>
</gene>
<evidence type="ECO:0000313" key="1">
    <source>
        <dbReference type="EMBL" id="OUL65103.1"/>
    </source>
</evidence>
<dbReference type="AlphaFoldDB" id="A0A252EFX0"/>
<proteinExistence type="predicted"/>
<dbReference type="Proteomes" id="UP000195072">
    <property type="component" value="Unassembled WGS sequence"/>
</dbReference>
<dbReference type="EMBL" id="JOOZ01000086">
    <property type="protein sequence ID" value="OUL65103.1"/>
    <property type="molecule type" value="Genomic_DNA"/>
</dbReference>